<dbReference type="STRING" id="1428652.BIV24_11365"/>
<evidence type="ECO:0008006" key="12">
    <source>
        <dbReference type="Google" id="ProtNLM"/>
    </source>
</evidence>
<dbReference type="EMBL" id="MLYP01000029">
    <property type="protein sequence ID" value="OIJ94143.1"/>
    <property type="molecule type" value="Genomic_DNA"/>
</dbReference>
<evidence type="ECO:0000256" key="9">
    <source>
        <dbReference type="SAM" id="Phobius"/>
    </source>
</evidence>
<comment type="similarity">
    <text evidence="7">Belongs to the glycosyltransferase 87 family.</text>
</comment>
<evidence type="ECO:0000256" key="3">
    <source>
        <dbReference type="ARBA" id="ARBA00022679"/>
    </source>
</evidence>
<feature type="transmembrane region" description="Helical" evidence="9">
    <location>
        <begin position="179"/>
        <end position="197"/>
    </location>
</feature>
<keyword evidence="2" id="KW-1003">Cell membrane</keyword>
<feature type="transmembrane region" description="Helical" evidence="9">
    <location>
        <begin position="39"/>
        <end position="56"/>
    </location>
</feature>
<dbReference type="AlphaFoldDB" id="A0A1S2PKA9"/>
<keyword evidence="5 9" id="KW-1133">Transmembrane helix</keyword>
<keyword evidence="6 9" id="KW-0472">Membrane</keyword>
<feature type="transmembrane region" description="Helical" evidence="9">
    <location>
        <begin position="204"/>
        <end position="222"/>
    </location>
</feature>
<name>A0A1S2PKA9_9ACTN</name>
<feature type="transmembrane region" description="Helical" evidence="9">
    <location>
        <begin position="286"/>
        <end position="306"/>
    </location>
</feature>
<feature type="transmembrane region" description="Helical" evidence="9">
    <location>
        <begin position="63"/>
        <end position="82"/>
    </location>
</feature>
<sequence length="471" mass="49505">MAGVGVRTLCAITLLAALTAVVAATLRTGGDLGRPAALLYWYAAAWVLFAGAVWVVRRVPLRTAVALILAGGIALCVAALSAPPRTSDDMYRYAWDGKVQAVGVSPYAYPPDAPQLARLRDPWLFPAGTACRGWDLRSGRGVCTHINRPSERTIYPPVAQGWFLLVHAVSPAGGRHKPLQLAGAVLAVATTVALLLVQRRRCGDTWWVALWAWCPAVPFAAVNDAHVDTLGVLLTVAALVTAAGARRGALLGAAIVVKLLPALTLPGALSGVLAPGRSPRTRLRETASVLLAAVGVVALAYLPYLLTPGSSVLGYLPGYLREEGYESGDVGRFALLRLVLPDTWAGPAAVTLVALSAWHVLRRGDPERPWHGSLLVTGTALLLTSPAYYWYALLVVALVAMGGQWEWLAVAAAGTVLYVAGALQWHGVQASAYGLAAVTVLAGALVRRRAHGGKDGRRDSAGGQACQPHQQ</sequence>
<dbReference type="Pfam" id="PF09594">
    <property type="entry name" value="GT87"/>
    <property type="match status" value="1"/>
</dbReference>
<evidence type="ECO:0000256" key="6">
    <source>
        <dbReference type="ARBA" id="ARBA00023136"/>
    </source>
</evidence>
<comment type="caution">
    <text evidence="10">The sequence shown here is derived from an EMBL/GenBank/DDBJ whole genome shotgun (WGS) entry which is preliminary data.</text>
</comment>
<evidence type="ECO:0000256" key="5">
    <source>
        <dbReference type="ARBA" id="ARBA00022989"/>
    </source>
</evidence>
<feature type="transmembrane region" description="Helical" evidence="9">
    <location>
        <begin position="249"/>
        <end position="274"/>
    </location>
</feature>
<accession>A0A1S2PKA9</accession>
<protein>
    <recommendedName>
        <fullName evidence="12">DUF2029 domain-containing protein</fullName>
    </recommendedName>
</protein>
<keyword evidence="4 9" id="KW-0812">Transmembrane</keyword>
<evidence type="ECO:0000313" key="10">
    <source>
        <dbReference type="EMBL" id="OIJ94143.1"/>
    </source>
</evidence>
<keyword evidence="11" id="KW-1185">Reference proteome</keyword>
<dbReference type="InterPro" id="IPR018584">
    <property type="entry name" value="GT87"/>
</dbReference>
<dbReference type="GO" id="GO:0016758">
    <property type="term" value="F:hexosyltransferase activity"/>
    <property type="evidence" value="ECO:0007669"/>
    <property type="project" value="InterPro"/>
</dbReference>
<proteinExistence type="inferred from homology"/>
<evidence type="ECO:0000313" key="11">
    <source>
        <dbReference type="Proteomes" id="UP000179935"/>
    </source>
</evidence>
<evidence type="ECO:0000256" key="8">
    <source>
        <dbReference type="SAM" id="MobiDB-lite"/>
    </source>
</evidence>
<dbReference type="Proteomes" id="UP000179935">
    <property type="component" value="Unassembled WGS sequence"/>
</dbReference>
<evidence type="ECO:0000256" key="2">
    <source>
        <dbReference type="ARBA" id="ARBA00022475"/>
    </source>
</evidence>
<keyword evidence="3" id="KW-0808">Transferase</keyword>
<evidence type="ECO:0000256" key="4">
    <source>
        <dbReference type="ARBA" id="ARBA00022692"/>
    </source>
</evidence>
<evidence type="ECO:0000256" key="1">
    <source>
        <dbReference type="ARBA" id="ARBA00004651"/>
    </source>
</evidence>
<reference evidence="10 11" key="1">
    <citation type="submission" date="2016-10" db="EMBL/GenBank/DDBJ databases">
        <title>Genome sequence of Streptomyces sp. MUSC 93.</title>
        <authorList>
            <person name="Lee L.-H."/>
            <person name="Ser H.-L."/>
            <person name="Law J.W.-F."/>
        </authorList>
    </citation>
    <scope>NUCLEOTIDE SEQUENCE [LARGE SCALE GENOMIC DNA]</scope>
    <source>
        <strain evidence="10 11">MUSC 93</strain>
    </source>
</reference>
<feature type="transmembrane region" description="Helical" evidence="9">
    <location>
        <begin position="373"/>
        <end position="401"/>
    </location>
</feature>
<feature type="transmembrane region" description="Helical" evidence="9">
    <location>
        <begin position="344"/>
        <end position="361"/>
    </location>
</feature>
<dbReference type="GO" id="GO:0005886">
    <property type="term" value="C:plasma membrane"/>
    <property type="evidence" value="ECO:0007669"/>
    <property type="project" value="UniProtKB-SubCell"/>
</dbReference>
<evidence type="ECO:0000256" key="7">
    <source>
        <dbReference type="ARBA" id="ARBA00024033"/>
    </source>
</evidence>
<gene>
    <name evidence="10" type="ORF">BIV24_11365</name>
</gene>
<organism evidence="10 11">
    <name type="scientific">Streptomyces colonosanans</name>
    <dbReference type="NCBI Taxonomy" id="1428652"/>
    <lineage>
        <taxon>Bacteria</taxon>
        <taxon>Bacillati</taxon>
        <taxon>Actinomycetota</taxon>
        <taxon>Actinomycetes</taxon>
        <taxon>Kitasatosporales</taxon>
        <taxon>Streptomycetaceae</taxon>
        <taxon>Streptomyces</taxon>
    </lineage>
</organism>
<feature type="region of interest" description="Disordered" evidence="8">
    <location>
        <begin position="452"/>
        <end position="471"/>
    </location>
</feature>
<comment type="subcellular location">
    <subcellularLocation>
        <location evidence="1">Cell membrane</location>
        <topology evidence="1">Multi-pass membrane protein</topology>
    </subcellularLocation>
</comment>